<reference evidence="2 3" key="1">
    <citation type="submission" date="2019-07" db="EMBL/GenBank/DDBJ databases">
        <title>Draft genome assembly of a fouling barnacle, Amphibalanus amphitrite (Darwin, 1854): The first reference genome for Thecostraca.</title>
        <authorList>
            <person name="Kim W."/>
        </authorList>
    </citation>
    <scope>NUCLEOTIDE SEQUENCE [LARGE SCALE GENOMIC DNA]</scope>
    <source>
        <strain evidence="2">SNU_AA5</strain>
        <tissue evidence="2">Soma without cirri and trophi</tissue>
    </source>
</reference>
<dbReference type="AlphaFoldDB" id="A0A6A4VT29"/>
<comment type="caution">
    <text evidence="2">The sequence shown here is derived from an EMBL/GenBank/DDBJ whole genome shotgun (WGS) entry which is preliminary data.</text>
</comment>
<evidence type="ECO:0000313" key="3">
    <source>
        <dbReference type="Proteomes" id="UP000440578"/>
    </source>
</evidence>
<accession>A0A6A4VT29</accession>
<name>A0A6A4VT29_AMPAM</name>
<feature type="signal peptide" evidence="1">
    <location>
        <begin position="1"/>
        <end position="26"/>
    </location>
</feature>
<protein>
    <submittedName>
        <fullName evidence="2">Uncharacterized protein</fullName>
    </submittedName>
</protein>
<keyword evidence="3" id="KW-1185">Reference proteome</keyword>
<dbReference type="Proteomes" id="UP000440578">
    <property type="component" value="Unassembled WGS sequence"/>
</dbReference>
<evidence type="ECO:0000313" key="2">
    <source>
        <dbReference type="EMBL" id="KAF0293148.1"/>
    </source>
</evidence>
<keyword evidence="1" id="KW-0732">Signal</keyword>
<gene>
    <name evidence="2" type="ORF">FJT64_008950</name>
</gene>
<feature type="chain" id="PRO_5025668549" evidence="1">
    <location>
        <begin position="27"/>
        <end position="83"/>
    </location>
</feature>
<evidence type="ECO:0000256" key="1">
    <source>
        <dbReference type="SAM" id="SignalP"/>
    </source>
</evidence>
<organism evidence="2 3">
    <name type="scientific">Amphibalanus amphitrite</name>
    <name type="common">Striped barnacle</name>
    <name type="synonym">Balanus amphitrite</name>
    <dbReference type="NCBI Taxonomy" id="1232801"/>
    <lineage>
        <taxon>Eukaryota</taxon>
        <taxon>Metazoa</taxon>
        <taxon>Ecdysozoa</taxon>
        <taxon>Arthropoda</taxon>
        <taxon>Crustacea</taxon>
        <taxon>Multicrustacea</taxon>
        <taxon>Cirripedia</taxon>
        <taxon>Thoracica</taxon>
        <taxon>Thoracicalcarea</taxon>
        <taxon>Balanomorpha</taxon>
        <taxon>Balanoidea</taxon>
        <taxon>Balanidae</taxon>
        <taxon>Amphibalaninae</taxon>
        <taxon>Amphibalanus</taxon>
    </lineage>
</organism>
<proteinExistence type="predicted"/>
<dbReference type="EMBL" id="VIIS01001767">
    <property type="protein sequence ID" value="KAF0293148.1"/>
    <property type="molecule type" value="Genomic_DNA"/>
</dbReference>
<sequence length="83" mass="9208">MQLIHSRSIAFVFLVILVGAADFVVSQERGYVHTSHVCQAADCCIFLLRSADQQCRPISSAVAQLRRLCDNADGLPPQYQEQT</sequence>